<dbReference type="InterPro" id="IPR019882">
    <property type="entry name" value="CHP03643"/>
</dbReference>
<protein>
    <submittedName>
        <fullName evidence="1">TIGR03643 family protein</fullName>
    </submittedName>
</protein>
<sequence>MKKIREVESNLSDRDLDRVVEMAWEDRTSFDAIFRQFGIAEQTVIDLMRRNISPGAFRRWRKRVQNRATKHESLSEGNDRFKCTRQRDITMNKISKR</sequence>
<evidence type="ECO:0000313" key="2">
    <source>
        <dbReference type="Proteomes" id="UP000486602"/>
    </source>
</evidence>
<gene>
    <name evidence="1" type="ORF">G3O08_00950</name>
</gene>
<name>A0A7K3WK95_9FLAO</name>
<dbReference type="Proteomes" id="UP000486602">
    <property type="component" value="Unassembled WGS sequence"/>
</dbReference>
<evidence type="ECO:0000313" key="1">
    <source>
        <dbReference type="EMBL" id="NEN22070.1"/>
    </source>
</evidence>
<dbReference type="NCBIfam" id="TIGR03643">
    <property type="entry name" value="TIGR03643 family protein"/>
    <property type="match status" value="1"/>
</dbReference>
<accession>A0A7K3WK95</accession>
<dbReference type="AlphaFoldDB" id="A0A7K3WK95"/>
<proteinExistence type="predicted"/>
<dbReference type="EMBL" id="JAAGVY010000001">
    <property type="protein sequence ID" value="NEN22070.1"/>
    <property type="molecule type" value="Genomic_DNA"/>
</dbReference>
<comment type="caution">
    <text evidence="1">The sequence shown here is derived from an EMBL/GenBank/DDBJ whole genome shotgun (WGS) entry which is preliminary data.</text>
</comment>
<dbReference type="RefSeq" id="WP_163282785.1">
    <property type="nucleotide sequence ID" value="NZ_JAAGVY010000001.1"/>
</dbReference>
<reference evidence="1 2" key="1">
    <citation type="submission" date="2020-02" db="EMBL/GenBank/DDBJ databases">
        <title>Out from the shadows clarifying the taxonomy of the family Cryomorphaceae and related taxa by utilizing the GTDB taxonomic framework.</title>
        <authorList>
            <person name="Bowman J.P."/>
        </authorList>
    </citation>
    <scope>NUCLEOTIDE SEQUENCE [LARGE SCALE GENOMIC DNA]</scope>
    <source>
        <strain evidence="1 2">QSSC 1-22</strain>
    </source>
</reference>
<dbReference type="Pfam" id="PF10985">
    <property type="entry name" value="DUF2805"/>
    <property type="match status" value="1"/>
</dbReference>
<organism evidence="1 2">
    <name type="scientific">Cryomorpha ignava</name>
    <dbReference type="NCBI Taxonomy" id="101383"/>
    <lineage>
        <taxon>Bacteria</taxon>
        <taxon>Pseudomonadati</taxon>
        <taxon>Bacteroidota</taxon>
        <taxon>Flavobacteriia</taxon>
        <taxon>Flavobacteriales</taxon>
        <taxon>Cryomorphaceae</taxon>
        <taxon>Cryomorpha</taxon>
    </lineage>
</organism>
<keyword evidence="2" id="KW-1185">Reference proteome</keyword>